<dbReference type="RefSeq" id="WP_204660731.1">
    <property type="nucleotide sequence ID" value="NZ_CP056775.1"/>
</dbReference>
<keyword evidence="2" id="KW-1277">Toxin-antitoxin system</keyword>
<evidence type="ECO:0000256" key="7">
    <source>
        <dbReference type="ARBA" id="ARBA00023016"/>
    </source>
</evidence>
<keyword evidence="9" id="KW-1185">Reference proteome</keyword>
<keyword evidence="7" id="KW-0346">Stress response</keyword>
<dbReference type="Gene3D" id="3.30.920.30">
    <property type="entry name" value="Hypothetical protein"/>
    <property type="match status" value="1"/>
</dbReference>
<evidence type="ECO:0000256" key="2">
    <source>
        <dbReference type="ARBA" id="ARBA00022649"/>
    </source>
</evidence>
<reference evidence="8 9" key="1">
    <citation type="submission" date="2020-06" db="EMBL/GenBank/DDBJ databases">
        <title>Dyadobacter sandarakinus sp. nov., isolated from the soil of the Arctic Yellow River Station.</title>
        <authorList>
            <person name="Zhang Y."/>
            <person name="Peng F."/>
        </authorList>
    </citation>
    <scope>NUCLEOTIDE SEQUENCE [LARGE SCALE GENOMIC DNA]</scope>
    <source>
        <strain evidence="8 9">Q3-56</strain>
    </source>
</reference>
<dbReference type="InterPro" id="IPR038570">
    <property type="entry name" value="HicA_sf"/>
</dbReference>
<sequence>MKYSEFHRIIRRNGWVHIRTRGSHYMYQKNGISYIVPFHGAKEMYEPLRKRIAKEMGLNQLDNL</sequence>
<keyword evidence="3" id="KW-0540">Nuclease</keyword>
<organism evidence="8 9">
    <name type="scientific">Dyadobacter sandarakinus</name>
    <dbReference type="NCBI Taxonomy" id="2747268"/>
    <lineage>
        <taxon>Bacteria</taxon>
        <taxon>Pseudomonadati</taxon>
        <taxon>Bacteroidota</taxon>
        <taxon>Cytophagia</taxon>
        <taxon>Cytophagales</taxon>
        <taxon>Spirosomataceae</taxon>
        <taxon>Dyadobacter</taxon>
    </lineage>
</organism>
<dbReference type="EMBL" id="CP056775">
    <property type="protein sequence ID" value="QRQ99969.1"/>
    <property type="molecule type" value="Genomic_DNA"/>
</dbReference>
<dbReference type="Proteomes" id="UP000612680">
    <property type="component" value="Chromosome"/>
</dbReference>
<name>A0ABX7I280_9BACT</name>
<dbReference type="Pfam" id="PF07927">
    <property type="entry name" value="HicA_toxin"/>
    <property type="match status" value="1"/>
</dbReference>
<keyword evidence="6" id="KW-0694">RNA-binding</keyword>
<keyword evidence="5" id="KW-0378">Hydrolase</keyword>
<evidence type="ECO:0000256" key="4">
    <source>
        <dbReference type="ARBA" id="ARBA00022759"/>
    </source>
</evidence>
<proteinExistence type="inferred from homology"/>
<evidence type="ECO:0000256" key="6">
    <source>
        <dbReference type="ARBA" id="ARBA00022884"/>
    </source>
</evidence>
<accession>A0ABX7I280</accession>
<protein>
    <submittedName>
        <fullName evidence="8">Type II toxin-antitoxin system HicA family toxin</fullName>
    </submittedName>
</protein>
<evidence type="ECO:0000256" key="1">
    <source>
        <dbReference type="ARBA" id="ARBA00006620"/>
    </source>
</evidence>
<evidence type="ECO:0000313" key="9">
    <source>
        <dbReference type="Proteomes" id="UP000612680"/>
    </source>
</evidence>
<gene>
    <name evidence="8" type="ORF">HWI92_03070</name>
</gene>
<evidence type="ECO:0000256" key="3">
    <source>
        <dbReference type="ARBA" id="ARBA00022722"/>
    </source>
</evidence>
<evidence type="ECO:0000313" key="8">
    <source>
        <dbReference type="EMBL" id="QRQ99969.1"/>
    </source>
</evidence>
<comment type="similarity">
    <text evidence="1">Belongs to the HicA mRNA interferase family.</text>
</comment>
<evidence type="ECO:0000256" key="5">
    <source>
        <dbReference type="ARBA" id="ARBA00022801"/>
    </source>
</evidence>
<dbReference type="InterPro" id="IPR012933">
    <property type="entry name" value="HicA_mRNA_interferase"/>
</dbReference>
<keyword evidence="4" id="KW-0255">Endonuclease</keyword>
<dbReference type="SUPFAM" id="SSF54786">
    <property type="entry name" value="YcfA/nrd intein domain"/>
    <property type="match status" value="1"/>
</dbReference>